<dbReference type="FunFam" id="3.40.50.720:FF:000047">
    <property type="entry name" value="NADP-dependent L-serine/L-allo-threonine dehydrogenase"/>
    <property type="match status" value="1"/>
</dbReference>
<sequence>MSAQSIPPNLAPAGVSGRVALVTGASSGIGEATALLLAQAGARIAICARRADRLEALAAKLRALAAEVLVLPADLADLQAAQQVVRDTEAHFGRLDLLVNNAGVMYLEPIDTADLARWQHMTQLNVLGLIATCQAALPGMRARKDGHIINIASTAGRQANPNAGGYSATKWGVVGFSESLRRETYKDNIRVTVIEPGVVETELREHIAHGPTQAALNAWADGMRQLQSADIARTIVFCAGQPAHVNINEILMRPTDQER</sequence>
<dbReference type="PANTHER" id="PTHR44196">
    <property type="entry name" value="DEHYDROGENASE/REDUCTASE SDR FAMILY MEMBER 7B"/>
    <property type="match status" value="1"/>
</dbReference>
<comment type="caution">
    <text evidence="4">The sequence shown here is derived from an EMBL/GenBank/DDBJ whole genome shotgun (WGS) entry which is preliminary data.</text>
</comment>
<dbReference type="GO" id="GO:0016020">
    <property type="term" value="C:membrane"/>
    <property type="evidence" value="ECO:0007669"/>
    <property type="project" value="TreeGrafter"/>
</dbReference>
<dbReference type="PROSITE" id="PS00061">
    <property type="entry name" value="ADH_SHORT"/>
    <property type="match status" value="1"/>
</dbReference>
<evidence type="ECO:0000256" key="2">
    <source>
        <dbReference type="ARBA" id="ARBA00023002"/>
    </source>
</evidence>
<evidence type="ECO:0000313" key="4">
    <source>
        <dbReference type="EMBL" id="CBH98139.1"/>
    </source>
</evidence>
<organism evidence="4">
    <name type="scientific">mine drainage metagenome</name>
    <dbReference type="NCBI Taxonomy" id="410659"/>
    <lineage>
        <taxon>unclassified sequences</taxon>
        <taxon>metagenomes</taxon>
        <taxon>ecological metagenomes</taxon>
    </lineage>
</organism>
<proteinExistence type="inferred from homology"/>
<accession>E6PT82</accession>
<dbReference type="PANTHER" id="PTHR44196:SF1">
    <property type="entry name" value="DEHYDROGENASE_REDUCTASE SDR FAMILY MEMBER 7B"/>
    <property type="match status" value="1"/>
</dbReference>
<dbReference type="InterPro" id="IPR020904">
    <property type="entry name" value="Sc_DH/Rdtase_CS"/>
</dbReference>
<dbReference type="Pfam" id="PF00106">
    <property type="entry name" value="adh_short"/>
    <property type="match status" value="1"/>
</dbReference>
<comment type="similarity">
    <text evidence="1">Belongs to the short-chain dehydrogenases/reductases (SDR) family.</text>
</comment>
<dbReference type="EC" id="1.1.1.100" evidence="4"/>
<dbReference type="InterPro" id="IPR002347">
    <property type="entry name" value="SDR_fam"/>
</dbReference>
<protein>
    <submittedName>
        <fullName evidence="4">Clavaldehyde dehydrogenase</fullName>
        <ecNumber evidence="4">1.1.1.100</ecNumber>
    </submittedName>
</protein>
<evidence type="ECO:0000259" key="3">
    <source>
        <dbReference type="SMART" id="SM00822"/>
    </source>
</evidence>
<dbReference type="InterPro" id="IPR036291">
    <property type="entry name" value="NAD(P)-bd_dom_sf"/>
</dbReference>
<dbReference type="SUPFAM" id="SSF51735">
    <property type="entry name" value="NAD(P)-binding Rossmann-fold domains"/>
    <property type="match status" value="1"/>
</dbReference>
<dbReference type="GO" id="GO:0004316">
    <property type="term" value="F:3-oxoacyl-[acyl-carrier-protein] reductase (NADPH) activity"/>
    <property type="evidence" value="ECO:0007669"/>
    <property type="project" value="UniProtKB-EC"/>
</dbReference>
<dbReference type="EMBL" id="CABM01000049">
    <property type="protein sequence ID" value="CBH98139.1"/>
    <property type="molecule type" value="Genomic_DNA"/>
</dbReference>
<dbReference type="PRINTS" id="PR00080">
    <property type="entry name" value="SDRFAMILY"/>
</dbReference>
<dbReference type="InterPro" id="IPR057326">
    <property type="entry name" value="KR_dom"/>
</dbReference>
<name>E6PT82_9ZZZZ</name>
<dbReference type="Gene3D" id="3.40.50.720">
    <property type="entry name" value="NAD(P)-binding Rossmann-like Domain"/>
    <property type="match status" value="1"/>
</dbReference>
<gene>
    <name evidence="4" type="primary">cad</name>
    <name evidence="4" type="ORF">CARN2_3615</name>
</gene>
<keyword evidence="2 4" id="KW-0560">Oxidoreductase</keyword>
<dbReference type="PRINTS" id="PR00081">
    <property type="entry name" value="GDHRDH"/>
</dbReference>
<feature type="domain" description="Ketoreductase" evidence="3">
    <location>
        <begin position="18"/>
        <end position="245"/>
    </location>
</feature>
<dbReference type="SMART" id="SM00822">
    <property type="entry name" value="PKS_KR"/>
    <property type="match status" value="1"/>
</dbReference>
<evidence type="ECO:0000256" key="1">
    <source>
        <dbReference type="ARBA" id="ARBA00006484"/>
    </source>
</evidence>
<reference evidence="4" key="1">
    <citation type="submission" date="2009-10" db="EMBL/GenBank/DDBJ databases">
        <title>Diversity of trophic interactions inside an arsenic-rich microbial ecosystem.</title>
        <authorList>
            <person name="Bertin P.N."/>
            <person name="Heinrich-Salmeron A."/>
            <person name="Pelletier E."/>
            <person name="Goulhen-Chollet F."/>
            <person name="Arsene-Ploetze F."/>
            <person name="Gallien S."/>
            <person name="Calteau A."/>
            <person name="Vallenet D."/>
            <person name="Casiot C."/>
            <person name="Chane-Woon-Ming B."/>
            <person name="Giloteaux L."/>
            <person name="Barakat M."/>
            <person name="Bonnefoy V."/>
            <person name="Bruneel O."/>
            <person name="Chandler M."/>
            <person name="Cleiss J."/>
            <person name="Duran R."/>
            <person name="Elbaz-Poulichet F."/>
            <person name="Fonknechten N."/>
            <person name="Lauga B."/>
            <person name="Mornico D."/>
            <person name="Ortet P."/>
            <person name="Schaeffer C."/>
            <person name="Siguier P."/>
            <person name="Alexander Thil Smith A."/>
            <person name="Van Dorsselaer A."/>
            <person name="Weissenbach J."/>
            <person name="Medigue C."/>
            <person name="Le Paslier D."/>
        </authorList>
    </citation>
    <scope>NUCLEOTIDE SEQUENCE</scope>
</reference>
<dbReference type="AlphaFoldDB" id="E6PT82"/>